<reference evidence="2" key="1">
    <citation type="submission" date="2024-07" db="EMBL/GenBank/DDBJ databases">
        <title>Complete genome sequence of Verrucomicrobiaceae bacterium NT6N.</title>
        <authorList>
            <person name="Huang C."/>
            <person name="Takami H."/>
            <person name="Hamasaki K."/>
        </authorList>
    </citation>
    <scope>NUCLEOTIDE SEQUENCE</scope>
    <source>
        <strain evidence="2">NT6N</strain>
    </source>
</reference>
<dbReference type="EMBL" id="AP026866">
    <property type="protein sequence ID" value="BDS09010.1"/>
    <property type="molecule type" value="Genomic_DNA"/>
</dbReference>
<accession>A0AAT9FSM3</accession>
<feature type="region of interest" description="Disordered" evidence="1">
    <location>
        <begin position="1"/>
        <end position="21"/>
    </location>
</feature>
<evidence type="ECO:0000313" key="2">
    <source>
        <dbReference type="EMBL" id="BDS09010.1"/>
    </source>
</evidence>
<protein>
    <submittedName>
        <fullName evidence="2">Uncharacterized protein</fullName>
    </submittedName>
</protein>
<sequence length="117" mass="14047">MRMSENEHNQDERDLGPQPLDRMMVEWGMDNHDMVEVSTEQLTHKQVQKARKGRRLTLKMMQKVTRAFNVCIWHRLNAEQKEAYYEYMHRDLFNYAKGHNANWEDPNKGIQEALAEK</sequence>
<evidence type="ECO:0000256" key="1">
    <source>
        <dbReference type="SAM" id="MobiDB-lite"/>
    </source>
</evidence>
<dbReference type="KEGG" id="osu:NT6N_40500"/>
<dbReference type="AlphaFoldDB" id="A0AAT9FSM3"/>
<organism evidence="2">
    <name type="scientific">Oceaniferula spumae</name>
    <dbReference type="NCBI Taxonomy" id="2979115"/>
    <lineage>
        <taxon>Bacteria</taxon>
        <taxon>Pseudomonadati</taxon>
        <taxon>Verrucomicrobiota</taxon>
        <taxon>Verrucomicrobiia</taxon>
        <taxon>Verrucomicrobiales</taxon>
        <taxon>Verrucomicrobiaceae</taxon>
        <taxon>Oceaniferula</taxon>
    </lineage>
</organism>
<proteinExistence type="predicted"/>
<gene>
    <name evidence="2" type="ORF">NT6N_40500</name>
</gene>
<feature type="compositionally biased region" description="Basic and acidic residues" evidence="1">
    <location>
        <begin position="1"/>
        <end position="15"/>
    </location>
</feature>
<name>A0AAT9FSM3_9BACT</name>